<evidence type="ECO:0000313" key="3">
    <source>
        <dbReference type="EMBL" id="KAI1880284.1"/>
    </source>
</evidence>
<name>A0A9P9WW12_9PEZI</name>
<feature type="compositionally biased region" description="Low complexity" evidence="1">
    <location>
        <begin position="625"/>
        <end position="638"/>
    </location>
</feature>
<comment type="caution">
    <text evidence="3">The sequence shown here is derived from an EMBL/GenBank/DDBJ whole genome shotgun (WGS) entry which is preliminary data.</text>
</comment>
<reference evidence="3" key="1">
    <citation type="submission" date="2021-03" db="EMBL/GenBank/DDBJ databases">
        <title>Revisited historic fungal species revealed as producer of novel bioactive compounds through whole genome sequencing and comparative genomics.</title>
        <authorList>
            <person name="Vignolle G.A."/>
            <person name="Hochenegger N."/>
            <person name="Mach R.L."/>
            <person name="Mach-Aigner A.R."/>
            <person name="Javad Rahimi M."/>
            <person name="Salim K.A."/>
            <person name="Chan C.M."/>
            <person name="Lim L.B.L."/>
            <person name="Cai F."/>
            <person name="Druzhinina I.S."/>
            <person name="U'Ren J.M."/>
            <person name="Derntl C."/>
        </authorList>
    </citation>
    <scope>NUCLEOTIDE SEQUENCE</scope>
    <source>
        <strain evidence="3">TUCIM 5799</strain>
    </source>
</reference>
<keyword evidence="4" id="KW-1185">Reference proteome</keyword>
<feature type="region of interest" description="Disordered" evidence="1">
    <location>
        <begin position="625"/>
        <end position="707"/>
    </location>
</feature>
<dbReference type="AlphaFoldDB" id="A0A9P9WW12"/>
<organism evidence="3 4">
    <name type="scientific">Neoarthrinium moseri</name>
    <dbReference type="NCBI Taxonomy" id="1658444"/>
    <lineage>
        <taxon>Eukaryota</taxon>
        <taxon>Fungi</taxon>
        <taxon>Dikarya</taxon>
        <taxon>Ascomycota</taxon>
        <taxon>Pezizomycotina</taxon>
        <taxon>Sordariomycetes</taxon>
        <taxon>Xylariomycetidae</taxon>
        <taxon>Amphisphaeriales</taxon>
        <taxon>Apiosporaceae</taxon>
        <taxon>Neoarthrinium</taxon>
    </lineage>
</organism>
<dbReference type="GO" id="GO:0005829">
    <property type="term" value="C:cytosol"/>
    <property type="evidence" value="ECO:0007669"/>
    <property type="project" value="TreeGrafter"/>
</dbReference>
<feature type="region of interest" description="Disordered" evidence="1">
    <location>
        <begin position="150"/>
        <end position="176"/>
    </location>
</feature>
<dbReference type="InterPro" id="IPR028889">
    <property type="entry name" value="USP"/>
</dbReference>
<gene>
    <name evidence="3" type="ORF">JX265_001905</name>
</gene>
<evidence type="ECO:0000313" key="4">
    <source>
        <dbReference type="Proteomes" id="UP000829685"/>
    </source>
</evidence>
<dbReference type="InterPro" id="IPR001394">
    <property type="entry name" value="Peptidase_C19_UCH"/>
</dbReference>
<dbReference type="SUPFAM" id="SSF54001">
    <property type="entry name" value="Cysteine proteinases"/>
    <property type="match status" value="1"/>
</dbReference>
<dbReference type="GO" id="GO:0004843">
    <property type="term" value="F:cysteine-type deubiquitinase activity"/>
    <property type="evidence" value="ECO:0007669"/>
    <property type="project" value="InterPro"/>
</dbReference>
<dbReference type="Gene3D" id="3.90.70.10">
    <property type="entry name" value="Cysteine proteinases"/>
    <property type="match status" value="1"/>
</dbReference>
<dbReference type="Proteomes" id="UP000829685">
    <property type="component" value="Unassembled WGS sequence"/>
</dbReference>
<feature type="compositionally biased region" description="Pro residues" evidence="1">
    <location>
        <begin position="585"/>
        <end position="595"/>
    </location>
</feature>
<dbReference type="InterPro" id="IPR038765">
    <property type="entry name" value="Papain-like_cys_pep_sf"/>
</dbReference>
<evidence type="ECO:0000259" key="2">
    <source>
        <dbReference type="PROSITE" id="PS50235"/>
    </source>
</evidence>
<protein>
    <recommendedName>
        <fullName evidence="2">USP domain-containing protein</fullName>
    </recommendedName>
</protein>
<feature type="compositionally biased region" description="Acidic residues" evidence="1">
    <location>
        <begin position="686"/>
        <end position="706"/>
    </location>
</feature>
<feature type="region of interest" description="Disordered" evidence="1">
    <location>
        <begin position="439"/>
        <end position="489"/>
    </location>
</feature>
<evidence type="ECO:0000256" key="1">
    <source>
        <dbReference type="SAM" id="MobiDB-lite"/>
    </source>
</evidence>
<dbReference type="EMBL" id="JAFIMR010000003">
    <property type="protein sequence ID" value="KAI1880284.1"/>
    <property type="molecule type" value="Genomic_DNA"/>
</dbReference>
<accession>A0A9P9WW12</accession>
<dbReference type="CDD" id="cd02257">
    <property type="entry name" value="Peptidase_C19"/>
    <property type="match status" value="1"/>
</dbReference>
<dbReference type="PANTHER" id="PTHR24006">
    <property type="entry name" value="UBIQUITIN CARBOXYL-TERMINAL HYDROLASE"/>
    <property type="match status" value="1"/>
</dbReference>
<dbReference type="PROSITE" id="PS50235">
    <property type="entry name" value="USP_3"/>
    <property type="match status" value="1"/>
</dbReference>
<dbReference type="GO" id="GO:0016579">
    <property type="term" value="P:protein deubiquitination"/>
    <property type="evidence" value="ECO:0007669"/>
    <property type="project" value="InterPro"/>
</dbReference>
<dbReference type="InterPro" id="IPR050164">
    <property type="entry name" value="Peptidase_C19"/>
</dbReference>
<feature type="region of interest" description="Disordered" evidence="1">
    <location>
        <begin position="575"/>
        <end position="599"/>
    </location>
</feature>
<proteinExistence type="predicted"/>
<dbReference type="Pfam" id="PF00443">
    <property type="entry name" value="UCH"/>
    <property type="match status" value="1"/>
</dbReference>
<sequence>MSRGRRLAPIRVEAPYYPHYERWDLPTTGALNAGIEEVVRTTPPEKSLLVEAISSDTDLFPFNNDPPATCYRNAALVALFNISPFVNIIRAINDRKGGNNGIFAHLVAICNPFLEGDTPDNIQPHLNTFWDNLLDTGYTDQNGVGVRSWREYSGTPADGDDSDGAAEPQTISPTAKTSIMHDSTDLMWYLLDRLQSAIGFGLTYNGVSLEDQFHRLFRTQMVQRIAFSCDCKKKQRQPVTIKTYGGFAFNINVTGGNRTLSQTIAEILYNYNETRSPSICPGCMKQENAPSYFKFLYLPEVLFIGTNYQAINYTQDATSLVNFPELLDMSRLRDDINNPDIVAEDGKVNYGYRLQSIITFPRRNSQTNGHYIAYLRRSGDNDWHELNDVSFDKTVIPSVTRDDIMNNRTYRPRLLIYVRDRTLSLEDLRGDGVAINVPPEAASGTSAPPATLAPVVPPGPQTPSPNTGNSSDSLGYSPPIPTNRNDPRIEESRHWTLKQLNEVLKRLKITTSKKDTRDQARQKFLQHFQEPRNYNLYTLGRLKEVATNLNLEFNQNVTKAEIARLVTHYNQNQAWRAAGNGDSPPESPQPAPVTRPPTRASARLVAIAAATLANTDADAAAAAATASTASPDTTGAGTLSQDIGSDTVSTPTPGGVGTGTATQERGQILPWELPLAGVEEQRGQEEREEQQGQEEGEDVDRDEEGDAVGRRQRVHLLTRTIFCRSVAAAEEIRGDLVELELEEQEQDAVVHTQRIHRLARMTFCRSVAVEE</sequence>
<feature type="domain" description="USP" evidence="2">
    <location>
        <begin position="60"/>
        <end position="420"/>
    </location>
</feature>
<dbReference type="GO" id="GO:0005634">
    <property type="term" value="C:nucleus"/>
    <property type="evidence" value="ECO:0007669"/>
    <property type="project" value="TreeGrafter"/>
</dbReference>